<dbReference type="NCBIfam" id="TIGR00765">
    <property type="entry name" value="yihY_not_rbn"/>
    <property type="match status" value="1"/>
</dbReference>
<comment type="subcellular location">
    <subcellularLocation>
        <location evidence="1">Cell membrane</location>
        <topology evidence="1">Multi-pass membrane protein</topology>
    </subcellularLocation>
</comment>
<dbReference type="EMBL" id="QRAO01000002">
    <property type="protein sequence ID" value="RDK87206.1"/>
    <property type="molecule type" value="Genomic_DNA"/>
</dbReference>
<protein>
    <submittedName>
        <fullName evidence="7">Membrane protein</fullName>
    </submittedName>
</protein>
<evidence type="ECO:0000256" key="2">
    <source>
        <dbReference type="ARBA" id="ARBA00022475"/>
    </source>
</evidence>
<dbReference type="PIRSF" id="PIRSF035875">
    <property type="entry name" value="RNase_BN"/>
    <property type="match status" value="1"/>
</dbReference>
<dbReference type="RefSeq" id="WP_115123400.1">
    <property type="nucleotide sequence ID" value="NZ_QRAO01000002.1"/>
</dbReference>
<evidence type="ECO:0000256" key="4">
    <source>
        <dbReference type="ARBA" id="ARBA00022989"/>
    </source>
</evidence>
<reference evidence="7 8" key="1">
    <citation type="submission" date="2018-07" db="EMBL/GenBank/DDBJ databases">
        <title>Genomic Encyclopedia of Type Strains, Phase IV (KMG-IV): sequencing the most valuable type-strain genomes for metagenomic binning, comparative biology and taxonomic classification.</title>
        <authorList>
            <person name="Goeker M."/>
        </authorList>
    </citation>
    <scope>NUCLEOTIDE SEQUENCE [LARGE SCALE GENOMIC DNA]</scope>
    <source>
        <strain evidence="7 8">DSM 101478</strain>
    </source>
</reference>
<gene>
    <name evidence="7" type="ORF">C8D94_102390</name>
</gene>
<dbReference type="PANTHER" id="PTHR30213">
    <property type="entry name" value="INNER MEMBRANE PROTEIN YHJD"/>
    <property type="match status" value="1"/>
</dbReference>
<dbReference type="Pfam" id="PF03631">
    <property type="entry name" value="Virul_fac_BrkB"/>
    <property type="match status" value="1"/>
</dbReference>
<dbReference type="OrthoDB" id="977385at2"/>
<feature type="transmembrane region" description="Helical" evidence="6">
    <location>
        <begin position="215"/>
        <end position="237"/>
    </location>
</feature>
<evidence type="ECO:0000256" key="1">
    <source>
        <dbReference type="ARBA" id="ARBA00004651"/>
    </source>
</evidence>
<organism evidence="7 8">
    <name type="scientific">Marinirhabdus gelatinilytica</name>
    <dbReference type="NCBI Taxonomy" id="1703343"/>
    <lineage>
        <taxon>Bacteria</taxon>
        <taxon>Pseudomonadati</taxon>
        <taxon>Bacteroidota</taxon>
        <taxon>Flavobacteriia</taxon>
        <taxon>Flavobacteriales</taxon>
        <taxon>Flavobacteriaceae</taxon>
    </lineage>
</organism>
<evidence type="ECO:0000313" key="8">
    <source>
        <dbReference type="Proteomes" id="UP000255317"/>
    </source>
</evidence>
<dbReference type="PANTHER" id="PTHR30213:SF0">
    <property type="entry name" value="UPF0761 MEMBRANE PROTEIN YIHY"/>
    <property type="match status" value="1"/>
</dbReference>
<sequence>MVQEEVSENTDPQKRSLLKKLASIFLPIGTYFLKKSKKIIVPGSNGLSLYQLLDIYGTGIIKGTFSSRASSIAYSFFVALFPFLLFILNLIPYVPIEGFQQRFLVFIGELLPAQTTEFFYPIIADIAVNTRGGLLSVSIMLSLFLAANGVNAIFSAFEYSFHVTINRNFFRQYGIAFLVSIFLALLLLITVGVILYGEYVIANLVGREYISDDVFWITLLQFTVFTIMIYIVIATLYYYGTKEGKHSRFVSIGAIVTTLLFLVTTYLFTVYINNFSNYNELYGSIGALLIMMLYIWINSNLLLLGFELNISLQRLKDKNSNT</sequence>
<dbReference type="AlphaFoldDB" id="A0A370QFR0"/>
<accession>A0A370QFR0</accession>
<feature type="transmembrane region" description="Helical" evidence="6">
    <location>
        <begin position="173"/>
        <end position="195"/>
    </location>
</feature>
<evidence type="ECO:0000256" key="5">
    <source>
        <dbReference type="ARBA" id="ARBA00023136"/>
    </source>
</evidence>
<evidence type="ECO:0000313" key="7">
    <source>
        <dbReference type="EMBL" id="RDK87206.1"/>
    </source>
</evidence>
<name>A0A370QFR0_9FLAO</name>
<keyword evidence="4 6" id="KW-1133">Transmembrane helix</keyword>
<dbReference type="Proteomes" id="UP000255317">
    <property type="component" value="Unassembled WGS sequence"/>
</dbReference>
<evidence type="ECO:0000256" key="3">
    <source>
        <dbReference type="ARBA" id="ARBA00022692"/>
    </source>
</evidence>
<dbReference type="InterPro" id="IPR017039">
    <property type="entry name" value="Virul_fac_BrkB"/>
</dbReference>
<keyword evidence="3 6" id="KW-0812">Transmembrane</keyword>
<feature type="transmembrane region" description="Helical" evidence="6">
    <location>
        <begin position="249"/>
        <end position="272"/>
    </location>
</feature>
<feature type="transmembrane region" description="Helical" evidence="6">
    <location>
        <begin position="135"/>
        <end position="161"/>
    </location>
</feature>
<feature type="transmembrane region" description="Helical" evidence="6">
    <location>
        <begin position="72"/>
        <end position="91"/>
    </location>
</feature>
<keyword evidence="8" id="KW-1185">Reference proteome</keyword>
<keyword evidence="2" id="KW-1003">Cell membrane</keyword>
<comment type="caution">
    <text evidence="7">The sequence shown here is derived from an EMBL/GenBank/DDBJ whole genome shotgun (WGS) entry which is preliminary data.</text>
</comment>
<evidence type="ECO:0000256" key="6">
    <source>
        <dbReference type="SAM" id="Phobius"/>
    </source>
</evidence>
<dbReference type="GO" id="GO:0005886">
    <property type="term" value="C:plasma membrane"/>
    <property type="evidence" value="ECO:0007669"/>
    <property type="project" value="UniProtKB-SubCell"/>
</dbReference>
<keyword evidence="5 6" id="KW-0472">Membrane</keyword>
<proteinExistence type="predicted"/>
<feature type="transmembrane region" description="Helical" evidence="6">
    <location>
        <begin position="284"/>
        <end position="306"/>
    </location>
</feature>